<protein>
    <recommendedName>
        <fullName evidence="7">TF-B3 domain-containing protein</fullName>
    </recommendedName>
</protein>
<dbReference type="InterPro" id="IPR039218">
    <property type="entry name" value="REM_fam"/>
</dbReference>
<evidence type="ECO:0000256" key="1">
    <source>
        <dbReference type="ARBA" id="ARBA00004123"/>
    </source>
</evidence>
<dbReference type="Proteomes" id="UP000295252">
    <property type="component" value="Chromosome X"/>
</dbReference>
<comment type="subcellular location">
    <subcellularLocation>
        <location evidence="1">Nucleus</location>
    </subcellularLocation>
</comment>
<dbReference type="InterPro" id="IPR003340">
    <property type="entry name" value="B3_DNA-bd"/>
</dbReference>
<keyword evidence="5" id="KW-0804">Transcription</keyword>
<evidence type="ECO:0000259" key="7">
    <source>
        <dbReference type="PROSITE" id="PS50863"/>
    </source>
</evidence>
<dbReference type="AlphaFoldDB" id="A0A068V1D6"/>
<dbReference type="Gene3D" id="2.40.330.10">
    <property type="entry name" value="DNA-binding pseudobarrel domain"/>
    <property type="match status" value="2"/>
</dbReference>
<dbReference type="PANTHER" id="PTHR31674">
    <property type="entry name" value="B3 DOMAIN-CONTAINING PROTEIN REM-LIKE 3-RELATED"/>
    <property type="match status" value="1"/>
</dbReference>
<dbReference type="GO" id="GO:0005634">
    <property type="term" value="C:nucleus"/>
    <property type="evidence" value="ECO:0007669"/>
    <property type="project" value="UniProtKB-SubCell"/>
</dbReference>
<dbReference type="OMA" id="CIKFCEV"/>
<dbReference type="PANTHER" id="PTHR31674:SF62">
    <property type="entry name" value="B3 DOMAIN-CONTAINING PROTEIN REM14-RELATED"/>
    <property type="match status" value="1"/>
</dbReference>
<dbReference type="InParanoid" id="A0A068V1D6"/>
<dbReference type="Pfam" id="PF02362">
    <property type="entry name" value="B3"/>
    <property type="match status" value="2"/>
</dbReference>
<accession>A0A068V1D6</accession>
<dbReference type="Gramene" id="CDP14476">
    <property type="protein sequence ID" value="CDP14476"/>
    <property type="gene ID" value="GSCOC_T00040978001"/>
</dbReference>
<keyword evidence="2" id="KW-0677">Repeat</keyword>
<evidence type="ECO:0000313" key="8">
    <source>
        <dbReference type="EMBL" id="CDP14476.1"/>
    </source>
</evidence>
<proteinExistence type="predicted"/>
<reference evidence="9" key="1">
    <citation type="journal article" date="2014" name="Science">
        <title>The coffee genome provides insight into the convergent evolution of caffeine biosynthesis.</title>
        <authorList>
            <person name="Denoeud F."/>
            <person name="Carretero-Paulet L."/>
            <person name="Dereeper A."/>
            <person name="Droc G."/>
            <person name="Guyot R."/>
            <person name="Pietrella M."/>
            <person name="Zheng C."/>
            <person name="Alberti A."/>
            <person name="Anthony F."/>
            <person name="Aprea G."/>
            <person name="Aury J.M."/>
            <person name="Bento P."/>
            <person name="Bernard M."/>
            <person name="Bocs S."/>
            <person name="Campa C."/>
            <person name="Cenci A."/>
            <person name="Combes M.C."/>
            <person name="Crouzillat D."/>
            <person name="Da Silva C."/>
            <person name="Daddiego L."/>
            <person name="De Bellis F."/>
            <person name="Dussert S."/>
            <person name="Garsmeur O."/>
            <person name="Gayraud T."/>
            <person name="Guignon V."/>
            <person name="Jahn K."/>
            <person name="Jamilloux V."/>
            <person name="Joet T."/>
            <person name="Labadie K."/>
            <person name="Lan T."/>
            <person name="Leclercq J."/>
            <person name="Lepelley M."/>
            <person name="Leroy T."/>
            <person name="Li L.T."/>
            <person name="Librado P."/>
            <person name="Lopez L."/>
            <person name="Munoz A."/>
            <person name="Noel B."/>
            <person name="Pallavicini A."/>
            <person name="Perrotta G."/>
            <person name="Poncet V."/>
            <person name="Pot D."/>
            <person name="Priyono X."/>
            <person name="Rigoreau M."/>
            <person name="Rouard M."/>
            <person name="Rozas J."/>
            <person name="Tranchant-Dubreuil C."/>
            <person name="VanBuren R."/>
            <person name="Zhang Q."/>
            <person name="Andrade A.C."/>
            <person name="Argout X."/>
            <person name="Bertrand B."/>
            <person name="de Kochko A."/>
            <person name="Graziosi G."/>
            <person name="Henry R.J."/>
            <person name="Jayarama X."/>
            <person name="Ming R."/>
            <person name="Nagai C."/>
            <person name="Rounsley S."/>
            <person name="Sankoff D."/>
            <person name="Giuliano G."/>
            <person name="Albert V.A."/>
            <person name="Wincker P."/>
            <person name="Lashermes P."/>
        </authorList>
    </citation>
    <scope>NUCLEOTIDE SEQUENCE [LARGE SCALE GENOMIC DNA]</scope>
    <source>
        <strain evidence="9">cv. DH200-94</strain>
    </source>
</reference>
<dbReference type="SMART" id="SM01019">
    <property type="entry name" value="B3"/>
    <property type="match status" value="2"/>
</dbReference>
<gene>
    <name evidence="8" type="ORF">GSCOC_T00040978001</name>
</gene>
<dbReference type="STRING" id="49390.A0A068V1D6"/>
<organism evidence="8 9">
    <name type="scientific">Coffea canephora</name>
    <name type="common">Robusta coffee</name>
    <dbReference type="NCBI Taxonomy" id="49390"/>
    <lineage>
        <taxon>Eukaryota</taxon>
        <taxon>Viridiplantae</taxon>
        <taxon>Streptophyta</taxon>
        <taxon>Embryophyta</taxon>
        <taxon>Tracheophyta</taxon>
        <taxon>Spermatophyta</taxon>
        <taxon>Magnoliopsida</taxon>
        <taxon>eudicotyledons</taxon>
        <taxon>Gunneridae</taxon>
        <taxon>Pentapetalae</taxon>
        <taxon>asterids</taxon>
        <taxon>lamiids</taxon>
        <taxon>Gentianales</taxon>
        <taxon>Rubiaceae</taxon>
        <taxon>Ixoroideae</taxon>
        <taxon>Gardenieae complex</taxon>
        <taxon>Bertiereae - Coffeeae clade</taxon>
        <taxon>Coffeeae</taxon>
        <taxon>Coffea</taxon>
    </lineage>
</organism>
<evidence type="ECO:0000256" key="3">
    <source>
        <dbReference type="ARBA" id="ARBA00023015"/>
    </source>
</evidence>
<feature type="domain" description="TF-B3" evidence="7">
    <location>
        <begin position="142"/>
        <end position="236"/>
    </location>
</feature>
<keyword evidence="3" id="KW-0805">Transcription regulation</keyword>
<dbReference type="CDD" id="cd10017">
    <property type="entry name" value="B3_DNA"/>
    <property type="match status" value="2"/>
</dbReference>
<evidence type="ECO:0000256" key="5">
    <source>
        <dbReference type="ARBA" id="ARBA00023163"/>
    </source>
</evidence>
<feature type="domain" description="TF-B3" evidence="7">
    <location>
        <begin position="9"/>
        <end position="99"/>
    </location>
</feature>
<sequence length="256" mass="29921">MATAIPLKSPHFFKPILPGFNNRIKIPPSFINHLDGEMYSEDHAVLRRGGKKWQLKVTNQCLENGWRKFAQENGLEIGDFVVFRHEGNMVFEVLVFDTTKNFHILLRKMLLQLKQKGRLWQIVLSNSHLMVNRAVLEPAHPHFISSLKPFNLKYRRIHLPMAFARENGLSSRRCQMILKDQRKRKWKLQLGYFGSNVYIGRGWFECQTANGLKIGDRFALELISNKKKPIMKIRGKFLSTHLSFYRQKVSLACLLM</sequence>
<dbReference type="PhylomeDB" id="A0A068V1D6"/>
<evidence type="ECO:0000256" key="4">
    <source>
        <dbReference type="ARBA" id="ARBA00023125"/>
    </source>
</evidence>
<dbReference type="InterPro" id="IPR015300">
    <property type="entry name" value="DNA-bd_pseudobarrel_sf"/>
</dbReference>
<name>A0A068V1D6_COFCA</name>
<dbReference type="EMBL" id="HG739170">
    <property type="protein sequence ID" value="CDP14476.1"/>
    <property type="molecule type" value="Genomic_DNA"/>
</dbReference>
<dbReference type="OrthoDB" id="1210957at2759"/>
<dbReference type="SUPFAM" id="SSF101936">
    <property type="entry name" value="DNA-binding pseudobarrel domain"/>
    <property type="match status" value="2"/>
</dbReference>
<keyword evidence="4" id="KW-0238">DNA-binding</keyword>
<keyword evidence="6" id="KW-0539">Nucleus</keyword>
<evidence type="ECO:0000256" key="2">
    <source>
        <dbReference type="ARBA" id="ARBA00022737"/>
    </source>
</evidence>
<evidence type="ECO:0000313" key="9">
    <source>
        <dbReference type="Proteomes" id="UP000295252"/>
    </source>
</evidence>
<evidence type="ECO:0000256" key="6">
    <source>
        <dbReference type="ARBA" id="ARBA00023242"/>
    </source>
</evidence>
<keyword evidence="9" id="KW-1185">Reference proteome</keyword>
<dbReference type="GO" id="GO:0003677">
    <property type="term" value="F:DNA binding"/>
    <property type="evidence" value="ECO:0007669"/>
    <property type="project" value="UniProtKB-KW"/>
</dbReference>
<dbReference type="PROSITE" id="PS50863">
    <property type="entry name" value="B3"/>
    <property type="match status" value="2"/>
</dbReference>